<gene>
    <name evidence="7" type="ORF">EV207_10141</name>
</gene>
<name>A0A4R2PCD7_9BACL</name>
<dbReference type="GO" id="GO:0050660">
    <property type="term" value="F:flavin adenine dinucleotide binding"/>
    <property type="evidence" value="ECO:0007669"/>
    <property type="project" value="InterPro"/>
</dbReference>
<evidence type="ECO:0000256" key="1">
    <source>
        <dbReference type="ARBA" id="ARBA00004948"/>
    </source>
</evidence>
<organism evidence="7 8">
    <name type="scientific">Scopulibacillus darangshiensis</name>
    <dbReference type="NCBI Taxonomy" id="442528"/>
    <lineage>
        <taxon>Bacteria</taxon>
        <taxon>Bacillati</taxon>
        <taxon>Bacillota</taxon>
        <taxon>Bacilli</taxon>
        <taxon>Bacillales</taxon>
        <taxon>Sporolactobacillaceae</taxon>
        <taxon>Scopulibacillus</taxon>
    </lineage>
</organism>
<dbReference type="GO" id="GO:0009229">
    <property type="term" value="P:thiamine diphosphate biosynthetic process"/>
    <property type="evidence" value="ECO:0007669"/>
    <property type="project" value="UniProtKB-UniPathway"/>
</dbReference>
<comment type="pathway">
    <text evidence="1">Cofactor biosynthesis; thiamine diphosphate biosynthesis.</text>
</comment>
<dbReference type="InterPro" id="IPR036188">
    <property type="entry name" value="FAD/NAD-bd_sf"/>
</dbReference>
<dbReference type="UniPathway" id="UPA00060"/>
<dbReference type="EC" id="1.4.3.19" evidence="5"/>
<dbReference type="PANTHER" id="PTHR13847:SF289">
    <property type="entry name" value="GLYCINE OXIDASE"/>
    <property type="match status" value="1"/>
</dbReference>
<accession>A0A4R2PCD7</accession>
<dbReference type="SUPFAM" id="SSF51905">
    <property type="entry name" value="FAD/NAD(P)-binding domain"/>
    <property type="match status" value="1"/>
</dbReference>
<dbReference type="Gene3D" id="3.30.9.10">
    <property type="entry name" value="D-Amino Acid Oxidase, subunit A, domain 2"/>
    <property type="match status" value="1"/>
</dbReference>
<keyword evidence="3" id="KW-0560">Oxidoreductase</keyword>
<dbReference type="GO" id="GO:0005737">
    <property type="term" value="C:cytoplasm"/>
    <property type="evidence" value="ECO:0007669"/>
    <property type="project" value="TreeGrafter"/>
</dbReference>
<dbReference type="Proteomes" id="UP000295416">
    <property type="component" value="Unassembled WGS sequence"/>
</dbReference>
<dbReference type="EMBL" id="SLXK01000001">
    <property type="protein sequence ID" value="TCP32068.1"/>
    <property type="molecule type" value="Genomic_DNA"/>
</dbReference>
<evidence type="ECO:0000256" key="2">
    <source>
        <dbReference type="ARBA" id="ARBA00022977"/>
    </source>
</evidence>
<sequence>MGKRYDALIVGGGVIGCSIAYHLAKVGKDVLLVEKDRIGSQASSAAAGMLGVQAELEEDGPLFQLARKSRDMFPNLAQELREITGIDIALIKSGALKPAFTNEQLESFEQTASWQTQNGEKAIMLNKDDVLTKEPALTDDVKGALYFPNEAQVSPVDLTHALVKGAQYYGAKIREFTDVLSLHIEDQEIKGVDTVAGTFLAEAVIIASGAWSKQWFRHQPHVDIYPVKGEALCVETSTPLLTTTIFSKDCYITPKKGHDIYIGATMTPYDFSKSVSVNGLSSLLEKAQRLLPSLADADVKQVWSGLRPMTNDGLPFIGKDTQLENLFYATGHYRNGILLSPITGLITARLITEGYENIDLLTPFQYDRLKEVNRREYQVKW</sequence>
<evidence type="ECO:0000256" key="4">
    <source>
        <dbReference type="ARBA" id="ARBA00049872"/>
    </source>
</evidence>
<keyword evidence="2" id="KW-0784">Thiamine biosynthesis</keyword>
<protein>
    <recommendedName>
        <fullName evidence="5">glycine oxidase</fullName>
        <ecNumber evidence="5">1.4.3.19</ecNumber>
    </recommendedName>
</protein>
<proteinExistence type="predicted"/>
<evidence type="ECO:0000256" key="5">
    <source>
        <dbReference type="ARBA" id="ARBA00050018"/>
    </source>
</evidence>
<dbReference type="AlphaFoldDB" id="A0A4R2PCD7"/>
<keyword evidence="8" id="KW-1185">Reference proteome</keyword>
<dbReference type="GO" id="GO:0043799">
    <property type="term" value="F:glycine oxidase activity"/>
    <property type="evidence" value="ECO:0007669"/>
    <property type="project" value="UniProtKB-EC"/>
</dbReference>
<dbReference type="Gene3D" id="3.50.50.60">
    <property type="entry name" value="FAD/NAD(P)-binding domain"/>
    <property type="match status" value="1"/>
</dbReference>
<comment type="catalytic activity">
    <reaction evidence="4">
        <text>glycine + O2 + H2O = glyoxylate + H2O2 + NH4(+)</text>
        <dbReference type="Rhea" id="RHEA:11532"/>
        <dbReference type="ChEBI" id="CHEBI:15377"/>
        <dbReference type="ChEBI" id="CHEBI:15379"/>
        <dbReference type="ChEBI" id="CHEBI:16240"/>
        <dbReference type="ChEBI" id="CHEBI:28938"/>
        <dbReference type="ChEBI" id="CHEBI:36655"/>
        <dbReference type="ChEBI" id="CHEBI:57305"/>
        <dbReference type="EC" id="1.4.3.19"/>
    </reaction>
</comment>
<evidence type="ECO:0000313" key="8">
    <source>
        <dbReference type="Proteomes" id="UP000295416"/>
    </source>
</evidence>
<comment type="caution">
    <text evidence="7">The sequence shown here is derived from an EMBL/GenBank/DDBJ whole genome shotgun (WGS) entry which is preliminary data.</text>
</comment>
<dbReference type="RefSeq" id="WP_132742587.1">
    <property type="nucleotide sequence ID" value="NZ_SLXK01000001.1"/>
</dbReference>
<dbReference type="InterPro" id="IPR006076">
    <property type="entry name" value="FAD-dep_OxRdtase"/>
</dbReference>
<reference evidence="7 8" key="1">
    <citation type="submission" date="2019-03" db="EMBL/GenBank/DDBJ databases">
        <title>Genomic Encyclopedia of Type Strains, Phase IV (KMG-IV): sequencing the most valuable type-strain genomes for metagenomic binning, comparative biology and taxonomic classification.</title>
        <authorList>
            <person name="Goeker M."/>
        </authorList>
    </citation>
    <scope>NUCLEOTIDE SEQUENCE [LARGE SCALE GENOMIC DNA]</scope>
    <source>
        <strain evidence="7 8">DSM 19377</strain>
    </source>
</reference>
<dbReference type="Pfam" id="PF01266">
    <property type="entry name" value="DAO"/>
    <property type="match status" value="1"/>
</dbReference>
<dbReference type="GO" id="GO:0009228">
    <property type="term" value="P:thiamine biosynthetic process"/>
    <property type="evidence" value="ECO:0007669"/>
    <property type="project" value="UniProtKB-KW"/>
</dbReference>
<dbReference type="SUPFAM" id="SSF54373">
    <property type="entry name" value="FAD-linked reductases, C-terminal domain"/>
    <property type="match status" value="1"/>
</dbReference>
<dbReference type="InterPro" id="IPR012727">
    <property type="entry name" value="Gly_oxidase_ThiO"/>
</dbReference>
<dbReference type="NCBIfam" id="TIGR02352">
    <property type="entry name" value="thiamin_ThiO"/>
    <property type="match status" value="1"/>
</dbReference>
<feature type="domain" description="FAD dependent oxidoreductase" evidence="6">
    <location>
        <begin position="6"/>
        <end position="350"/>
    </location>
</feature>
<evidence type="ECO:0000256" key="3">
    <source>
        <dbReference type="ARBA" id="ARBA00023002"/>
    </source>
</evidence>
<dbReference type="OrthoDB" id="9794226at2"/>
<dbReference type="PANTHER" id="PTHR13847">
    <property type="entry name" value="SARCOSINE DEHYDROGENASE-RELATED"/>
    <property type="match status" value="1"/>
</dbReference>
<evidence type="ECO:0000313" key="7">
    <source>
        <dbReference type="EMBL" id="TCP32068.1"/>
    </source>
</evidence>
<evidence type="ECO:0000259" key="6">
    <source>
        <dbReference type="Pfam" id="PF01266"/>
    </source>
</evidence>
<dbReference type="PROSITE" id="PS51257">
    <property type="entry name" value="PROKAR_LIPOPROTEIN"/>
    <property type="match status" value="1"/>
</dbReference>